<evidence type="ECO:0000313" key="3">
    <source>
        <dbReference type="EMBL" id="KAK3233141.1"/>
    </source>
</evidence>
<dbReference type="Gene3D" id="1.20.920.20">
    <property type="match status" value="1"/>
</dbReference>
<feature type="region of interest" description="Disordered" evidence="2">
    <location>
        <begin position="998"/>
        <end position="1034"/>
    </location>
</feature>
<accession>A0AAE0BAN7</accession>
<evidence type="ECO:0000256" key="2">
    <source>
        <dbReference type="SAM" id="MobiDB-lite"/>
    </source>
</evidence>
<keyword evidence="1" id="KW-0175">Coiled coil</keyword>
<feature type="coiled-coil region" evidence="1">
    <location>
        <begin position="173"/>
        <end position="200"/>
    </location>
</feature>
<sequence length="1441" mass="157581">MGFYMQKAKELQDMLEQEQRRSAELVRQRQSICTNQLPWPMRPWGSRGTFERQELRMADMKAEMAQMQASVNAANDLNRAAKGVAVMHKMRNKSIFSTNEEAKKGLEESLRHTMAQLNTSRDDLGQLQNVMKSKTDELAQIQNANLEHVKKLRKTDLRAKLNENRVEDIKRDLIHKKEIIEEKNQRIHELESNVEIKVEQDVGLMPWATYRHIVECTWASQLSTGLSTVSAPPGSTIVLSSKQVYDGQVVNVPGNTTLIAPAGVSHAMTIPSHSIMEFQLEEECSVTLPGATSVILPTTGPDKFTIVIPPRTRIAPPLEKVEFKDDELANLIYWDKLFFAPPGANSTATCVKGSIIITPKEARTKLMLPSKCELIFSLGQRRYIEVPGHTKILTPSGVDHPALLPPNALIDLPKTSLLHQGYQNTDFISSNQESQEMYLTLPPQAVVKLPDFSGPYNITLPSGASVETPEDCDPTEDIGKGEKVCNRDGVPFTLKCPGGSLITTAESLDDSPAAVAKRMVMSGTDCASVALGGMDPKFAAAVMNCGIIDARRVAKVFHNAREQAAYQVLRRLTPKLQKQVMDGLPGTMLGAILSQASSLDRSELMAAAKISPSKTLQVSAHAYNFGSVKTLLTQQDFMPWKTTSELGALDTLTATRLLATTTSTRAAAILSNMSSSNFAKSVDHMEALYDIADKMQVLGVSTKDHDIVMYRHLESLAMAETEQELSERCLKHFEHCRDAFGICLTLSQQSRQTGSNEQGNTEERSSCMLTLNSEDAELDAAVNGNQRPSVAELVGAVPPPLEAPKASPRGPRNAPPEVPSGGEKYQPDTSSAAGQEVPADDVGPNPTTSLVATSDVDASAAIEAENGAVEEDTASVPPPAPAEPDEADTVPAQTDEADTMPAKPDEADTVPAKPDEADTVPAQPDEADTVLAKPDEANTVPAEPDEADTVPAQTDEADTLPAKPDEADTVPAKPDEADTVPAQPDEADTVLAKPDEANTVPAEPDEADTVPAQPDEANTVPAQPGEGDIVPVDPDKLTSCRPILACSEMAVNELQQRIWREQLADESLEVVLSTEDVQIGSQGSRLGHSLQVGLSIHMKASELIAIQDVAAEQQRLIIKGTVMMVPVMGVEEMEGKAVAYVSHILKRTASEFILGGFPKPRQNNVPKVIEVLQLTAAALRFAYLRSARHAATLPSEELPKIEEMESQAEPQPESENKWPGMDDLEVMSKRIDEIMRQRRKHVKRMLAKKAIINKALGELKAYSKPPVLLIRVFSALFVLMGHTNLKAFLSESLSGFPQDPFKKIRKAKTSLWEFVRANIELSPRHPHNLLNLLNQFQADAKDGAGEPATDPRKQFRIDAVQKLLEGMELSTVEYASKIGGMLYQWIRLSIIQSKMEVLLTKTVSRQNKRRKLTKMRKAAFLIAKKEDNEALEDPVLDGYAD</sequence>
<proteinExistence type="predicted"/>
<protein>
    <submittedName>
        <fullName evidence="3">Uncharacterized protein</fullName>
    </submittedName>
</protein>
<evidence type="ECO:0000313" key="4">
    <source>
        <dbReference type="Proteomes" id="UP001190700"/>
    </source>
</evidence>
<reference evidence="3 4" key="1">
    <citation type="journal article" date="2015" name="Genome Biol. Evol.">
        <title>Comparative Genomics of a Bacterivorous Green Alga Reveals Evolutionary Causalities and Consequences of Phago-Mixotrophic Mode of Nutrition.</title>
        <authorList>
            <person name="Burns J.A."/>
            <person name="Paasch A."/>
            <person name="Narechania A."/>
            <person name="Kim E."/>
        </authorList>
    </citation>
    <scope>NUCLEOTIDE SEQUENCE [LARGE SCALE GENOMIC DNA]</scope>
    <source>
        <strain evidence="3 4">PLY_AMNH</strain>
    </source>
</reference>
<keyword evidence="4" id="KW-1185">Reference proteome</keyword>
<dbReference type="Proteomes" id="UP001190700">
    <property type="component" value="Unassembled WGS sequence"/>
</dbReference>
<feature type="coiled-coil region" evidence="1">
    <location>
        <begin position="1"/>
        <end position="77"/>
    </location>
</feature>
<comment type="caution">
    <text evidence="3">The sequence shown here is derived from an EMBL/GenBank/DDBJ whole genome shotgun (WGS) entry which is preliminary data.</text>
</comment>
<feature type="region of interest" description="Disordered" evidence="2">
    <location>
        <begin position="1199"/>
        <end position="1220"/>
    </location>
</feature>
<evidence type="ECO:0000256" key="1">
    <source>
        <dbReference type="SAM" id="Coils"/>
    </source>
</evidence>
<dbReference type="EMBL" id="LGRX02035798">
    <property type="protein sequence ID" value="KAK3233141.1"/>
    <property type="molecule type" value="Genomic_DNA"/>
</dbReference>
<organism evidence="3 4">
    <name type="scientific">Cymbomonas tetramitiformis</name>
    <dbReference type="NCBI Taxonomy" id="36881"/>
    <lineage>
        <taxon>Eukaryota</taxon>
        <taxon>Viridiplantae</taxon>
        <taxon>Chlorophyta</taxon>
        <taxon>Pyramimonadophyceae</taxon>
        <taxon>Pyramimonadales</taxon>
        <taxon>Pyramimonadaceae</taxon>
        <taxon>Cymbomonas</taxon>
    </lineage>
</organism>
<feature type="region of interest" description="Disordered" evidence="2">
    <location>
        <begin position="798"/>
        <end position="985"/>
    </location>
</feature>
<gene>
    <name evidence="3" type="ORF">CYMTET_56548</name>
</gene>
<name>A0AAE0BAN7_9CHLO</name>